<keyword evidence="1" id="KW-0472">Membrane</keyword>
<keyword evidence="1" id="KW-1133">Transmembrane helix</keyword>
<evidence type="ECO:0000256" key="1">
    <source>
        <dbReference type="SAM" id="Phobius"/>
    </source>
</evidence>
<dbReference type="AlphaFoldDB" id="A0A6F8U913"/>
<protein>
    <recommendedName>
        <fullName evidence="4">DUF3325 domain-containing protein</fullName>
    </recommendedName>
</protein>
<sequence length="91" mass="10099">MMLITILALGTLGFALIALSDSRHRRRCGLKPAQQKPWLWAGGAILGWPLWLAMETWSTGLAITLWLGCLSISAGVVFLGLAMFERFLQQR</sequence>
<evidence type="ECO:0000313" key="3">
    <source>
        <dbReference type="Proteomes" id="UP000502259"/>
    </source>
</evidence>
<gene>
    <name evidence="2" type="ORF">HHSLTHF2_35060</name>
</gene>
<feature type="transmembrane region" description="Helical" evidence="1">
    <location>
        <begin position="38"/>
        <end position="54"/>
    </location>
</feature>
<name>A0A6F8U913_9GAMM</name>
<dbReference type="InterPro" id="IPR021762">
    <property type="entry name" value="DUF3325"/>
</dbReference>
<accession>A0A6F8U913</accession>
<dbReference type="Pfam" id="PF11804">
    <property type="entry name" value="DUF3325"/>
    <property type="match status" value="1"/>
</dbReference>
<reference evidence="2 3" key="1">
    <citation type="submission" date="2020-03" db="EMBL/GenBank/DDBJ databases">
        <title>Complete Genome Sequence of Halomonas hydrothermalis Strain Slthf2, Halophilic Bacterium Isolated from Deep-Sea Hydrothermal-Vent Environments.</title>
        <authorList>
            <person name="Takeyama N."/>
            <person name="Huang M."/>
            <person name="Sato K."/>
            <person name="Galipon J."/>
            <person name="Arakawa K."/>
        </authorList>
    </citation>
    <scope>NUCLEOTIDE SEQUENCE [LARGE SCALE GENOMIC DNA]</scope>
    <source>
        <strain evidence="2 3">Slthf2</strain>
    </source>
</reference>
<dbReference type="Proteomes" id="UP000502259">
    <property type="component" value="Chromosome"/>
</dbReference>
<dbReference type="RefSeq" id="WP_172422302.1">
    <property type="nucleotide sequence ID" value="NZ_AP022843.1"/>
</dbReference>
<dbReference type="EMBL" id="AP022843">
    <property type="protein sequence ID" value="BCB09616.1"/>
    <property type="molecule type" value="Genomic_DNA"/>
</dbReference>
<keyword evidence="1" id="KW-0812">Transmembrane</keyword>
<keyword evidence="3" id="KW-1185">Reference proteome</keyword>
<evidence type="ECO:0008006" key="4">
    <source>
        <dbReference type="Google" id="ProtNLM"/>
    </source>
</evidence>
<organism evidence="2 3">
    <name type="scientific">Halomonas hydrothermalis</name>
    <dbReference type="NCBI Taxonomy" id="115561"/>
    <lineage>
        <taxon>Bacteria</taxon>
        <taxon>Pseudomonadati</taxon>
        <taxon>Pseudomonadota</taxon>
        <taxon>Gammaproteobacteria</taxon>
        <taxon>Oceanospirillales</taxon>
        <taxon>Halomonadaceae</taxon>
        <taxon>Halomonas</taxon>
    </lineage>
</organism>
<evidence type="ECO:0000313" key="2">
    <source>
        <dbReference type="EMBL" id="BCB09616.1"/>
    </source>
</evidence>
<feature type="transmembrane region" description="Helical" evidence="1">
    <location>
        <begin position="61"/>
        <end position="84"/>
    </location>
</feature>
<proteinExistence type="predicted"/>